<reference evidence="3 4" key="1">
    <citation type="submission" date="2023-02" db="EMBL/GenBank/DDBJ databases">
        <title>Genome sequence of Lacticaseibacillus sp. KACC 23028.</title>
        <authorList>
            <person name="Kim S."/>
            <person name="Heo J."/>
            <person name="Kwon S.-W."/>
        </authorList>
    </citation>
    <scope>NUCLEOTIDE SEQUENCE [LARGE SCALE GENOMIC DNA]</scope>
    <source>
        <strain evidence="3 4">KACC 23028</strain>
    </source>
</reference>
<name>A0ABY7WNE9_9LACO</name>
<proteinExistence type="predicted"/>
<dbReference type="Proteomes" id="UP001220377">
    <property type="component" value="Chromosome"/>
</dbReference>
<protein>
    <submittedName>
        <fullName evidence="3">WxL domain-containing protein</fullName>
    </submittedName>
</protein>
<gene>
    <name evidence="3" type="ORF">PQ472_07295</name>
</gene>
<dbReference type="Pfam" id="PF13731">
    <property type="entry name" value="WxL"/>
    <property type="match status" value="1"/>
</dbReference>
<feature type="domain" description="WxL" evidence="2">
    <location>
        <begin position="44"/>
        <end position="215"/>
    </location>
</feature>
<sequence length="218" mass="21302">MKKTALMIAGAIALGMALVPAGKVSADAPTATADTPAVSTSTGQFSVAAGALTLDSVPDIDFGTPTMAQFIAGATLKSTTAPVTTAATDATANNGGTLSVTDARGGQAGWSLNAKSGDFVTGTQTTVKITPDTLTLNPTAMTISSTATMAGGNIQVNSEKGTTGADIWTAAQGTGSGLNTATFNAGAATLVLPAQSNASEGTYLAPITWTLSATPAAN</sequence>
<evidence type="ECO:0000259" key="2">
    <source>
        <dbReference type="Pfam" id="PF13731"/>
    </source>
</evidence>
<evidence type="ECO:0000313" key="4">
    <source>
        <dbReference type="Proteomes" id="UP001220377"/>
    </source>
</evidence>
<dbReference type="RefSeq" id="WP_274258691.1">
    <property type="nucleotide sequence ID" value="NZ_CP117884.1"/>
</dbReference>
<feature type="chain" id="PRO_5046880730" evidence="1">
    <location>
        <begin position="27"/>
        <end position="218"/>
    </location>
</feature>
<feature type="signal peptide" evidence="1">
    <location>
        <begin position="1"/>
        <end position="26"/>
    </location>
</feature>
<organism evidence="3 4">
    <name type="scientific">Lacticaseibacillus pabuli</name>
    <dbReference type="NCBI Taxonomy" id="3025672"/>
    <lineage>
        <taxon>Bacteria</taxon>
        <taxon>Bacillati</taxon>
        <taxon>Bacillota</taxon>
        <taxon>Bacilli</taxon>
        <taxon>Lactobacillales</taxon>
        <taxon>Lactobacillaceae</taxon>
        <taxon>Lacticaseibacillus</taxon>
    </lineage>
</organism>
<dbReference type="EMBL" id="CP117884">
    <property type="protein sequence ID" value="WDF81732.1"/>
    <property type="molecule type" value="Genomic_DNA"/>
</dbReference>
<dbReference type="InterPro" id="IPR027994">
    <property type="entry name" value="WxL_dom"/>
</dbReference>
<accession>A0ABY7WNE9</accession>
<evidence type="ECO:0000256" key="1">
    <source>
        <dbReference type="SAM" id="SignalP"/>
    </source>
</evidence>
<evidence type="ECO:0000313" key="3">
    <source>
        <dbReference type="EMBL" id="WDF81732.1"/>
    </source>
</evidence>
<keyword evidence="1" id="KW-0732">Signal</keyword>
<keyword evidence="4" id="KW-1185">Reference proteome</keyword>